<dbReference type="EMBL" id="LXSH01000033">
    <property type="protein sequence ID" value="OAM19743.1"/>
    <property type="molecule type" value="Genomic_DNA"/>
</dbReference>
<feature type="region of interest" description="Disordered" evidence="1">
    <location>
        <begin position="43"/>
        <end position="69"/>
    </location>
</feature>
<name>A0A1A9RL76_EIKCO</name>
<evidence type="ECO:0000313" key="3">
    <source>
        <dbReference type="Proteomes" id="UP000078103"/>
    </source>
</evidence>
<dbReference type="GO" id="GO:0005737">
    <property type="term" value="C:cytoplasm"/>
    <property type="evidence" value="ECO:0007669"/>
    <property type="project" value="TreeGrafter"/>
</dbReference>
<dbReference type="Proteomes" id="UP000078103">
    <property type="component" value="Unassembled WGS sequence"/>
</dbReference>
<evidence type="ECO:0000313" key="2">
    <source>
        <dbReference type="EMBL" id="OAM19743.1"/>
    </source>
</evidence>
<dbReference type="PANTHER" id="PTHR48100">
    <property type="entry name" value="BROAD-SPECIFICITY PHOSPHATASE YOR283W-RELATED"/>
    <property type="match status" value="1"/>
</dbReference>
<dbReference type="CDD" id="cd07067">
    <property type="entry name" value="HP_PGM_like"/>
    <property type="match status" value="1"/>
</dbReference>
<gene>
    <name evidence="2" type="ORF">A7P89_11705</name>
</gene>
<comment type="caution">
    <text evidence="2">The sequence shown here is derived from an EMBL/GenBank/DDBJ whole genome shotgun (WGS) entry which is preliminary data.</text>
</comment>
<dbReference type="Gene3D" id="3.40.50.1240">
    <property type="entry name" value="Phosphoglycerate mutase-like"/>
    <property type="match status" value="1"/>
</dbReference>
<dbReference type="Pfam" id="PF00300">
    <property type="entry name" value="His_Phos_1"/>
    <property type="match status" value="2"/>
</dbReference>
<sequence length="228" mass="25336">MKTLYLIRHAQSHANAGGAPLPDRELPLSDIGRRQAAELVARLPESKHSELRPQENSAPPHGKPSSRSVFVSQMRRTRETAAPYCRHYGIEPAELLCLNEFSYLPFDLIAKLSPSERRPIAQAYWQCGDVDERVGQGADSFADFDARPEAFLQQWHQLPDGSLLFGHGIWIALLAWKLLGFQVASPADMAAFRAFQTALPMPNTAVWTLSGSCREDLRLVFQSGPAAE</sequence>
<dbReference type="PANTHER" id="PTHR48100:SF1">
    <property type="entry name" value="HISTIDINE PHOSPHATASE FAMILY PROTEIN-RELATED"/>
    <property type="match status" value="1"/>
</dbReference>
<accession>A0A1A9RL76</accession>
<dbReference type="SMART" id="SM00855">
    <property type="entry name" value="PGAM"/>
    <property type="match status" value="1"/>
</dbReference>
<reference evidence="3" key="1">
    <citation type="submission" date="2016-05" db="EMBL/GenBank/DDBJ databases">
        <title>Draft genome of Corynebacterium afermentans subsp. afermentans LCDC 88199T.</title>
        <authorList>
            <person name="Bernier A.-M."/>
            <person name="Bernard K."/>
        </authorList>
    </citation>
    <scope>NUCLEOTIDE SEQUENCE [LARGE SCALE GENOMIC DNA]</scope>
    <source>
        <strain evidence="3">NML120819</strain>
    </source>
</reference>
<feature type="compositionally biased region" description="Basic and acidic residues" evidence="1">
    <location>
        <begin position="44"/>
        <end position="53"/>
    </location>
</feature>
<dbReference type="GO" id="GO:0016791">
    <property type="term" value="F:phosphatase activity"/>
    <property type="evidence" value="ECO:0007669"/>
    <property type="project" value="TreeGrafter"/>
</dbReference>
<evidence type="ECO:0000256" key="1">
    <source>
        <dbReference type="SAM" id="MobiDB-lite"/>
    </source>
</evidence>
<dbReference type="AlphaFoldDB" id="A0A1A9RL76"/>
<proteinExistence type="predicted"/>
<protein>
    <submittedName>
        <fullName evidence="2">Phosphoglycerate mutase</fullName>
    </submittedName>
</protein>
<dbReference type="InterPro" id="IPR029033">
    <property type="entry name" value="His_PPase_superfam"/>
</dbReference>
<dbReference type="SUPFAM" id="SSF53254">
    <property type="entry name" value="Phosphoglycerate mutase-like"/>
    <property type="match status" value="1"/>
</dbReference>
<organism evidence="2 3">
    <name type="scientific">Eikenella corrodens</name>
    <dbReference type="NCBI Taxonomy" id="539"/>
    <lineage>
        <taxon>Bacteria</taxon>
        <taxon>Pseudomonadati</taxon>
        <taxon>Pseudomonadota</taxon>
        <taxon>Betaproteobacteria</taxon>
        <taxon>Neisseriales</taxon>
        <taxon>Neisseriaceae</taxon>
        <taxon>Eikenella</taxon>
    </lineage>
</organism>
<dbReference type="InterPro" id="IPR050275">
    <property type="entry name" value="PGM_Phosphatase"/>
</dbReference>
<dbReference type="InterPro" id="IPR013078">
    <property type="entry name" value="His_Pase_superF_clade-1"/>
</dbReference>
<dbReference type="RefSeq" id="WP_064106619.1">
    <property type="nucleotide sequence ID" value="NZ_LXSH01000033.1"/>
</dbReference>